<accession>A0A0E9TX89</accession>
<organism evidence="1">
    <name type="scientific">Anguilla anguilla</name>
    <name type="common">European freshwater eel</name>
    <name type="synonym">Muraena anguilla</name>
    <dbReference type="NCBI Taxonomy" id="7936"/>
    <lineage>
        <taxon>Eukaryota</taxon>
        <taxon>Metazoa</taxon>
        <taxon>Chordata</taxon>
        <taxon>Craniata</taxon>
        <taxon>Vertebrata</taxon>
        <taxon>Euteleostomi</taxon>
        <taxon>Actinopterygii</taxon>
        <taxon>Neopterygii</taxon>
        <taxon>Teleostei</taxon>
        <taxon>Anguilliformes</taxon>
        <taxon>Anguillidae</taxon>
        <taxon>Anguilla</taxon>
    </lineage>
</organism>
<dbReference type="AlphaFoldDB" id="A0A0E9TX89"/>
<name>A0A0E9TX89_ANGAN</name>
<sequence length="32" mass="3624">MKGKIIKTFFPVTTEKNTDNMNTTIGIHSDKL</sequence>
<dbReference type="EMBL" id="GBXM01051234">
    <property type="protein sequence ID" value="JAH57343.1"/>
    <property type="molecule type" value="Transcribed_RNA"/>
</dbReference>
<reference evidence="1" key="2">
    <citation type="journal article" date="2015" name="Fish Shellfish Immunol.">
        <title>Early steps in the European eel (Anguilla anguilla)-Vibrio vulnificus interaction in the gills: Role of the RtxA13 toxin.</title>
        <authorList>
            <person name="Callol A."/>
            <person name="Pajuelo D."/>
            <person name="Ebbesson L."/>
            <person name="Teles M."/>
            <person name="MacKenzie S."/>
            <person name="Amaro C."/>
        </authorList>
    </citation>
    <scope>NUCLEOTIDE SEQUENCE</scope>
</reference>
<reference evidence="1" key="1">
    <citation type="submission" date="2014-11" db="EMBL/GenBank/DDBJ databases">
        <authorList>
            <person name="Amaro Gonzalez C."/>
        </authorList>
    </citation>
    <scope>NUCLEOTIDE SEQUENCE</scope>
</reference>
<evidence type="ECO:0000313" key="1">
    <source>
        <dbReference type="EMBL" id="JAH57343.1"/>
    </source>
</evidence>
<protein>
    <submittedName>
        <fullName evidence="1">Uncharacterized protein</fullName>
    </submittedName>
</protein>
<proteinExistence type="predicted"/>